<evidence type="ECO:0000256" key="4">
    <source>
        <dbReference type="ARBA" id="ARBA00023015"/>
    </source>
</evidence>
<dbReference type="PANTHER" id="PTHR47782">
    <property type="entry name" value="ZN(II)2CYS6 TRANSCRIPTION FACTOR (EUROFUNG)-RELATED"/>
    <property type="match status" value="1"/>
</dbReference>
<keyword evidence="4" id="KW-0805">Transcription regulation</keyword>
<protein>
    <submittedName>
        <fullName evidence="10">Transcription factor</fullName>
    </submittedName>
</protein>
<evidence type="ECO:0000259" key="9">
    <source>
        <dbReference type="SMART" id="SM00906"/>
    </source>
</evidence>
<feature type="domain" description="Xylanolytic transcriptional activator regulatory" evidence="9">
    <location>
        <begin position="299"/>
        <end position="372"/>
    </location>
</feature>
<accession>A0A3A3A715</accession>
<reference evidence="11" key="1">
    <citation type="submission" date="2017-02" db="EMBL/GenBank/DDBJ databases">
        <authorList>
            <person name="Tafer H."/>
            <person name="Lopandic K."/>
        </authorList>
    </citation>
    <scope>NUCLEOTIDE SEQUENCE [LARGE SCALE GENOMIC DNA]</scope>
    <source>
        <strain evidence="11">CBS 366.77</strain>
    </source>
</reference>
<keyword evidence="11" id="KW-1185">Reference proteome</keyword>
<dbReference type="AlphaFoldDB" id="A0A3A3A715"/>
<feature type="region of interest" description="Disordered" evidence="8">
    <location>
        <begin position="586"/>
        <end position="630"/>
    </location>
</feature>
<dbReference type="GO" id="GO:0000981">
    <property type="term" value="F:DNA-binding transcription factor activity, RNA polymerase II-specific"/>
    <property type="evidence" value="ECO:0007669"/>
    <property type="project" value="TreeGrafter"/>
</dbReference>
<dbReference type="STRING" id="2070753.A0A3A3A715"/>
<evidence type="ECO:0000256" key="5">
    <source>
        <dbReference type="ARBA" id="ARBA00023125"/>
    </source>
</evidence>
<dbReference type="InterPro" id="IPR007219">
    <property type="entry name" value="XnlR_reg_dom"/>
</dbReference>
<comment type="subcellular location">
    <subcellularLocation>
        <location evidence="1">Nucleus</location>
    </subcellularLocation>
</comment>
<comment type="caution">
    <text evidence="10">The sequence shown here is derived from an EMBL/GenBank/DDBJ whole genome shotgun (WGS) entry which is preliminary data.</text>
</comment>
<evidence type="ECO:0000256" key="3">
    <source>
        <dbReference type="ARBA" id="ARBA00022833"/>
    </source>
</evidence>
<gene>
    <name evidence="10" type="ORF">PHISCL_02547</name>
</gene>
<dbReference type="GO" id="GO:0008270">
    <property type="term" value="F:zinc ion binding"/>
    <property type="evidence" value="ECO:0007669"/>
    <property type="project" value="InterPro"/>
</dbReference>
<keyword evidence="2" id="KW-0479">Metal-binding</keyword>
<evidence type="ECO:0000313" key="11">
    <source>
        <dbReference type="Proteomes" id="UP000266188"/>
    </source>
</evidence>
<evidence type="ECO:0000256" key="8">
    <source>
        <dbReference type="SAM" id="MobiDB-lite"/>
    </source>
</evidence>
<sequence>MTHWQKDKYQEGYNVAHSDILKLTSHRNSYIQSLEERIAYLESKLHRNGIRDQDPISTQKPDNPLLTSCSPSPGVTQASDTWPIGMLPNGSSPSRSPGDSGGVANATIDKVLNLTQRSPGEEHSFSTILLATLINSRANTQLPRHQPFGHDVGERSASPDILDGLDTSPISLPTENAARYLVKAYFQFTNLVMPLLHEPTFEKKLQLLYRMPEAVNLAEVDTTAESRIAVFFVTEVFAVAILSLQKQDPSKIPTWLADRYHATAIRALSQGGLPNNVEGVQALLLIGQFFYHHPNRWPVWKTIGAALRLAVELGLHQDPPTGALDFLTLDIMRRTFWVGYAMDKNISVAMDMPSSISDGVISAKFPSEVDDRFITPDGIIITDPHFFGPKSVSLHFFRYRQLQSEMQRALYEKPSPPYALISLDEWQQHMRDRIDEWYTDTPCSETLSNVGKGLVQTLELTYHAALFYLFRPSLNIPSPSGPQLLAMARSAIKMIHLYRRFFDERKLTIYWQAVENLSSAGTSLMFGYVQSPLVREHVTFQSLETLVHTCSSVLWGMVERFPSLQNKRDAFDMVVSEVLADLRSTNNMTPGELSTRGNTSIDEGYGRRFGAGNASSLAQERENPSLGRSRMTQLHSAAISPAGNNGMQGHPSPDVGDIAYTSFTPFLCTDFDDGMKLYDTENVP</sequence>
<dbReference type="InterPro" id="IPR052202">
    <property type="entry name" value="Yeast_MetPath_Reg"/>
</dbReference>
<dbReference type="EMBL" id="MVGC01000057">
    <property type="protein sequence ID" value="RJE25141.1"/>
    <property type="molecule type" value="Genomic_DNA"/>
</dbReference>
<dbReference type="SMART" id="SM00906">
    <property type="entry name" value="Fungal_trans"/>
    <property type="match status" value="1"/>
</dbReference>
<feature type="region of interest" description="Disordered" evidence="8">
    <location>
        <begin position="50"/>
        <end position="104"/>
    </location>
</feature>
<evidence type="ECO:0000256" key="1">
    <source>
        <dbReference type="ARBA" id="ARBA00004123"/>
    </source>
</evidence>
<evidence type="ECO:0000313" key="10">
    <source>
        <dbReference type="EMBL" id="RJE25141.1"/>
    </source>
</evidence>
<proteinExistence type="predicted"/>
<evidence type="ECO:0000256" key="7">
    <source>
        <dbReference type="ARBA" id="ARBA00023242"/>
    </source>
</evidence>
<dbReference type="CDD" id="cd12148">
    <property type="entry name" value="fungal_TF_MHR"/>
    <property type="match status" value="1"/>
</dbReference>
<dbReference type="CDD" id="cd14723">
    <property type="entry name" value="ZIP_Ppr1"/>
    <property type="match status" value="1"/>
</dbReference>
<keyword evidence="7" id="KW-0539">Nucleus</keyword>
<dbReference type="GO" id="GO:0006351">
    <property type="term" value="P:DNA-templated transcription"/>
    <property type="evidence" value="ECO:0007669"/>
    <property type="project" value="InterPro"/>
</dbReference>
<dbReference type="GO" id="GO:0043565">
    <property type="term" value="F:sequence-specific DNA binding"/>
    <property type="evidence" value="ECO:0007669"/>
    <property type="project" value="TreeGrafter"/>
</dbReference>
<feature type="compositionally biased region" description="Low complexity" evidence="8">
    <location>
        <begin position="88"/>
        <end position="98"/>
    </location>
</feature>
<feature type="compositionally biased region" description="Polar residues" evidence="8">
    <location>
        <begin position="55"/>
        <end position="80"/>
    </location>
</feature>
<organism evidence="10 11">
    <name type="scientific">Aspergillus sclerotialis</name>
    <dbReference type="NCBI Taxonomy" id="2070753"/>
    <lineage>
        <taxon>Eukaryota</taxon>
        <taxon>Fungi</taxon>
        <taxon>Dikarya</taxon>
        <taxon>Ascomycota</taxon>
        <taxon>Pezizomycotina</taxon>
        <taxon>Eurotiomycetes</taxon>
        <taxon>Eurotiomycetidae</taxon>
        <taxon>Eurotiales</taxon>
        <taxon>Aspergillaceae</taxon>
        <taxon>Aspergillus</taxon>
        <taxon>Aspergillus subgen. Polypaecilum</taxon>
    </lineage>
</organism>
<dbReference type="GO" id="GO:0045944">
    <property type="term" value="P:positive regulation of transcription by RNA polymerase II"/>
    <property type="evidence" value="ECO:0007669"/>
    <property type="project" value="TreeGrafter"/>
</dbReference>
<keyword evidence="6" id="KW-0804">Transcription</keyword>
<evidence type="ECO:0000256" key="6">
    <source>
        <dbReference type="ARBA" id="ARBA00023163"/>
    </source>
</evidence>
<keyword evidence="5" id="KW-0238">DNA-binding</keyword>
<dbReference type="PANTHER" id="PTHR47782:SF1">
    <property type="entry name" value="PYRIMIDINE PATHWAY REGULATORY PROTEIN 1"/>
    <property type="match status" value="1"/>
</dbReference>
<dbReference type="Proteomes" id="UP000266188">
    <property type="component" value="Unassembled WGS sequence"/>
</dbReference>
<dbReference type="GO" id="GO:0005634">
    <property type="term" value="C:nucleus"/>
    <property type="evidence" value="ECO:0007669"/>
    <property type="project" value="UniProtKB-SubCell"/>
</dbReference>
<dbReference type="Pfam" id="PF04082">
    <property type="entry name" value="Fungal_trans"/>
    <property type="match status" value="1"/>
</dbReference>
<dbReference type="OrthoDB" id="3266505at2759"/>
<evidence type="ECO:0000256" key="2">
    <source>
        <dbReference type="ARBA" id="ARBA00022723"/>
    </source>
</evidence>
<keyword evidence="3" id="KW-0862">Zinc</keyword>
<name>A0A3A3A715_9EURO</name>